<evidence type="ECO:0000259" key="1">
    <source>
        <dbReference type="Pfam" id="PF17846"/>
    </source>
</evidence>
<evidence type="ECO:0000313" key="2">
    <source>
        <dbReference type="EMBL" id="RZB64657.1"/>
    </source>
</evidence>
<reference evidence="2 3" key="1">
    <citation type="submission" date="2018-09" db="EMBL/GenBank/DDBJ databases">
        <title>A high-quality reference genome of wild soybean provides a powerful tool to mine soybean genomes.</title>
        <authorList>
            <person name="Xie M."/>
            <person name="Chung C.Y.L."/>
            <person name="Li M.-W."/>
            <person name="Wong F.-L."/>
            <person name="Chan T.-F."/>
            <person name="Lam H.-M."/>
        </authorList>
    </citation>
    <scope>NUCLEOTIDE SEQUENCE [LARGE SCALE GENOMIC DNA]</scope>
    <source>
        <strain evidence="3">cv. W05</strain>
        <tissue evidence="2">Hypocotyl of etiolated seedlings</tissue>
    </source>
</reference>
<organism evidence="2 3">
    <name type="scientific">Glycine soja</name>
    <name type="common">Wild soybean</name>
    <dbReference type="NCBI Taxonomy" id="3848"/>
    <lineage>
        <taxon>Eukaryota</taxon>
        <taxon>Viridiplantae</taxon>
        <taxon>Streptophyta</taxon>
        <taxon>Embryophyta</taxon>
        <taxon>Tracheophyta</taxon>
        <taxon>Spermatophyta</taxon>
        <taxon>Magnoliopsida</taxon>
        <taxon>eudicotyledons</taxon>
        <taxon>Gunneridae</taxon>
        <taxon>Pentapetalae</taxon>
        <taxon>rosids</taxon>
        <taxon>fabids</taxon>
        <taxon>Fabales</taxon>
        <taxon>Fabaceae</taxon>
        <taxon>Papilionoideae</taxon>
        <taxon>50 kb inversion clade</taxon>
        <taxon>NPAAA clade</taxon>
        <taxon>indigoferoid/millettioid clade</taxon>
        <taxon>Phaseoleae</taxon>
        <taxon>Glycine</taxon>
        <taxon>Glycine subgen. Soja</taxon>
    </lineage>
</organism>
<sequence>MKRSTPPIFPVPFLWISGLKPLKTATNCFVCLEVLLGRLRFAVNLSSSPSSEAAAAAIELHYSFQMHEIVKDTCSGGMNGYISLYGGEPCPPIFRSLIASMEDIMDNHVICAIYRLPDAHKHISRPPQGVKFLKKIVEIGDLKLEPVLWHEDSGRRHHSENGR</sequence>
<evidence type="ECO:0000313" key="3">
    <source>
        <dbReference type="Proteomes" id="UP000289340"/>
    </source>
</evidence>
<dbReference type="Pfam" id="PF17846">
    <property type="entry name" value="XRN_M"/>
    <property type="match status" value="1"/>
</dbReference>
<dbReference type="EMBL" id="QZWG01000015">
    <property type="protein sequence ID" value="RZB64657.1"/>
    <property type="molecule type" value="Genomic_DNA"/>
</dbReference>
<comment type="caution">
    <text evidence="2">The sequence shown here is derived from an EMBL/GenBank/DDBJ whole genome shotgun (WGS) entry which is preliminary data.</text>
</comment>
<proteinExistence type="predicted"/>
<name>A0A445GTN4_GLYSO</name>
<gene>
    <name evidence="2" type="ORF">D0Y65_040943</name>
</gene>
<dbReference type="AlphaFoldDB" id="A0A445GTN4"/>
<accession>A0A445GTN4</accession>
<dbReference type="InterPro" id="IPR041412">
    <property type="entry name" value="Xrn1_helical"/>
</dbReference>
<keyword evidence="3" id="KW-1185">Reference proteome</keyword>
<feature type="domain" description="Xrn1 helical" evidence="1">
    <location>
        <begin position="65"/>
        <end position="141"/>
    </location>
</feature>
<protein>
    <submittedName>
        <fullName evidence="2">5'-3' exoribonuclease 3 isoform A</fullName>
    </submittedName>
</protein>
<dbReference type="Proteomes" id="UP000289340">
    <property type="component" value="Chromosome 15"/>
</dbReference>